<dbReference type="SFLD" id="SFLDS00052">
    <property type="entry name" value="Ferric_Reductase_Domain"/>
    <property type="match status" value="1"/>
</dbReference>
<dbReference type="FunFam" id="3.40.50.80:FF:000004">
    <property type="entry name" value="NADPH oxidase isoform 2"/>
    <property type="match status" value="1"/>
</dbReference>
<dbReference type="Pfam" id="PF01794">
    <property type="entry name" value="Ferric_reduct"/>
    <property type="match status" value="1"/>
</dbReference>
<dbReference type="SUPFAM" id="SSF52343">
    <property type="entry name" value="Ferredoxin reductase-like, C-terminal NADP-linked domain"/>
    <property type="match status" value="1"/>
</dbReference>
<keyword evidence="4" id="KW-0479">Metal-binding</keyword>
<evidence type="ECO:0000256" key="3">
    <source>
        <dbReference type="ARBA" id="ARBA00022692"/>
    </source>
</evidence>
<dbReference type="PANTHER" id="PTHR11972">
    <property type="entry name" value="NADPH OXIDASE"/>
    <property type="match status" value="1"/>
</dbReference>
<dbReference type="CDD" id="cd06186">
    <property type="entry name" value="NOX_Duox_like_FAD_NADP"/>
    <property type="match status" value="1"/>
</dbReference>
<dbReference type="PROSITE" id="PS51384">
    <property type="entry name" value="FAD_FR"/>
    <property type="match status" value="1"/>
</dbReference>
<evidence type="ECO:0000256" key="6">
    <source>
        <dbReference type="ARBA" id="ARBA00023002"/>
    </source>
</evidence>
<feature type="transmembrane region" description="Helical" evidence="9">
    <location>
        <begin position="189"/>
        <end position="212"/>
    </location>
</feature>
<dbReference type="InterPro" id="IPR013121">
    <property type="entry name" value="Fe_red_NAD-bd_6"/>
</dbReference>
<dbReference type="InterPro" id="IPR013112">
    <property type="entry name" value="FAD-bd_8"/>
</dbReference>
<evidence type="ECO:0000259" key="10">
    <source>
        <dbReference type="PROSITE" id="PS51384"/>
    </source>
</evidence>
<keyword evidence="2" id="KW-0349">Heme</keyword>
<evidence type="ECO:0000313" key="12">
    <source>
        <dbReference type="Proteomes" id="UP000695562"/>
    </source>
</evidence>
<dbReference type="InterPro" id="IPR050369">
    <property type="entry name" value="RBOH/FRE"/>
</dbReference>
<dbReference type="AlphaFoldDB" id="A0A8J4PXZ3"/>
<dbReference type="GO" id="GO:0043020">
    <property type="term" value="C:NADPH oxidase complex"/>
    <property type="evidence" value="ECO:0007669"/>
    <property type="project" value="TreeGrafter"/>
</dbReference>
<reference evidence="11" key="1">
    <citation type="submission" date="2020-01" db="EMBL/GenBank/DDBJ databases">
        <title>Development of genomics and gene disruption for Polysphondylium violaceum indicates a role for the polyketide synthase stlB in stalk morphogenesis.</title>
        <authorList>
            <person name="Narita B."/>
            <person name="Kawabe Y."/>
            <person name="Kin K."/>
            <person name="Saito T."/>
            <person name="Gibbs R."/>
            <person name="Kuspa A."/>
            <person name="Muzny D."/>
            <person name="Queller D."/>
            <person name="Richards S."/>
            <person name="Strassman J."/>
            <person name="Sucgang R."/>
            <person name="Worley K."/>
            <person name="Schaap P."/>
        </authorList>
    </citation>
    <scope>NUCLEOTIDE SEQUENCE</scope>
    <source>
        <strain evidence="11">QSvi11</strain>
    </source>
</reference>
<dbReference type="OrthoDB" id="167398at2759"/>
<dbReference type="PANTHER" id="PTHR11972:SF153">
    <property type="entry name" value="SUPEROXIDE-GENERATING NADPH OXIDASE HEAVY CHAIN SUBUNIT A"/>
    <property type="match status" value="1"/>
</dbReference>
<evidence type="ECO:0000256" key="4">
    <source>
        <dbReference type="ARBA" id="ARBA00022723"/>
    </source>
</evidence>
<keyword evidence="8 9" id="KW-0472">Membrane</keyword>
<gene>
    <name evidence="11" type="ORF">CYY_001625</name>
</gene>
<evidence type="ECO:0000256" key="2">
    <source>
        <dbReference type="ARBA" id="ARBA00022617"/>
    </source>
</evidence>
<evidence type="ECO:0000256" key="8">
    <source>
        <dbReference type="ARBA" id="ARBA00023136"/>
    </source>
</evidence>
<comment type="caution">
    <text evidence="11">The sequence shown here is derived from an EMBL/GenBank/DDBJ whole genome shotgun (WGS) entry which is preliminary data.</text>
</comment>
<protein>
    <recommendedName>
        <fullName evidence="10">FAD-binding FR-type domain-containing protein</fullName>
    </recommendedName>
</protein>
<organism evidence="11 12">
    <name type="scientific">Polysphondylium violaceum</name>
    <dbReference type="NCBI Taxonomy" id="133409"/>
    <lineage>
        <taxon>Eukaryota</taxon>
        <taxon>Amoebozoa</taxon>
        <taxon>Evosea</taxon>
        <taxon>Eumycetozoa</taxon>
        <taxon>Dictyostelia</taxon>
        <taxon>Dictyosteliales</taxon>
        <taxon>Dictyosteliaceae</taxon>
        <taxon>Polysphondylium</taxon>
    </lineage>
</organism>
<keyword evidence="12" id="KW-1185">Reference proteome</keyword>
<comment type="subcellular location">
    <subcellularLocation>
        <location evidence="1">Membrane</location>
        <topology evidence="1">Multi-pass membrane protein</topology>
    </subcellularLocation>
</comment>
<dbReference type="Gene3D" id="2.40.30.10">
    <property type="entry name" value="Translation factors"/>
    <property type="match status" value="1"/>
</dbReference>
<dbReference type="SFLD" id="SFLDG01169">
    <property type="entry name" value="NADPH_oxidase_subgroup_(NOX)"/>
    <property type="match status" value="1"/>
</dbReference>
<feature type="transmembrane region" description="Helical" evidence="9">
    <location>
        <begin position="21"/>
        <end position="42"/>
    </location>
</feature>
<evidence type="ECO:0000256" key="7">
    <source>
        <dbReference type="ARBA" id="ARBA00023004"/>
    </source>
</evidence>
<keyword evidence="5 9" id="KW-1133">Transmembrane helix</keyword>
<feature type="transmembrane region" description="Helical" evidence="9">
    <location>
        <begin position="102"/>
        <end position="123"/>
    </location>
</feature>
<feature type="transmembrane region" description="Helical" evidence="9">
    <location>
        <begin position="155"/>
        <end position="177"/>
    </location>
</feature>
<dbReference type="GO" id="GO:0042554">
    <property type="term" value="P:superoxide anion generation"/>
    <property type="evidence" value="ECO:0007669"/>
    <property type="project" value="TreeGrafter"/>
</dbReference>
<keyword evidence="3 9" id="KW-0812">Transmembrane</keyword>
<dbReference type="GO" id="GO:0006952">
    <property type="term" value="P:defense response"/>
    <property type="evidence" value="ECO:0007669"/>
    <property type="project" value="TreeGrafter"/>
</dbReference>
<dbReference type="SFLD" id="SFLDG01168">
    <property type="entry name" value="Ferric_reductase_subgroup_(FRE"/>
    <property type="match status" value="1"/>
</dbReference>
<dbReference type="InterPro" id="IPR017927">
    <property type="entry name" value="FAD-bd_FR_type"/>
</dbReference>
<dbReference type="Gene3D" id="3.40.50.80">
    <property type="entry name" value="Nucleotide-binding domain of ferredoxin-NADP reductase (FNR) module"/>
    <property type="match status" value="1"/>
</dbReference>
<evidence type="ECO:0000256" key="5">
    <source>
        <dbReference type="ARBA" id="ARBA00022989"/>
    </source>
</evidence>
<name>A0A8J4PXZ3_9MYCE</name>
<sequence>MGKLKLPTKDEIKKYWVNDGLKLVFLILFILANCAVFLRTFFVYKYDRPEVFVALGYGGCIARGAASVIKLDSAIILVPVLRNFLSWLRGTFVNNYIPIDKNIIFHKFVAWVIAAASFAHVMAHLNNFRLLEQADEQTLKDIGRGFPGPTIRHSAFLTLAGWTGHVVVVAMVLMYTSAIESIRRPMFEVFWYTHHLFIFYFGFLAVHGLAGLLETASFWKWTIGPCVLYIIERLIRILRSKQTTMLLLARQHPSRVIEIRMKTTKFKYKPGQYLFLNCPTIAANEWHPFTITSAPEEDFVSCHINIVGNWTGKLSTLLNPEKKMGLVQENLLNAPDGKPILRIDGPFGAASEEVFKYKQVILIGAGIGVTPFASILKHIKYQLSRTYATTPLIDKVHFFWICRDRSSFEWFSGIIGELELENINNFLEINPYLTGALSAQEVRDVMYGDEESRDQITGFTAPTQFGRPKWNEIFADFALRYAGKDVGVFFCGPKVLSKSLYKNCTHFTKSTTCRFHYNKENF</sequence>
<proteinExistence type="predicted"/>
<keyword evidence="7" id="KW-0408">Iron</keyword>
<dbReference type="Proteomes" id="UP000695562">
    <property type="component" value="Unassembled WGS sequence"/>
</dbReference>
<feature type="domain" description="FAD-binding FR-type" evidence="10">
    <location>
        <begin position="230"/>
        <end position="353"/>
    </location>
</feature>
<dbReference type="GO" id="GO:0046872">
    <property type="term" value="F:metal ion binding"/>
    <property type="evidence" value="ECO:0007669"/>
    <property type="project" value="UniProtKB-KW"/>
</dbReference>
<dbReference type="EMBL" id="AJWJ01000040">
    <property type="protein sequence ID" value="KAF2077058.1"/>
    <property type="molecule type" value="Genomic_DNA"/>
</dbReference>
<evidence type="ECO:0000313" key="11">
    <source>
        <dbReference type="EMBL" id="KAF2077058.1"/>
    </source>
</evidence>
<dbReference type="SUPFAM" id="SSF63380">
    <property type="entry name" value="Riboflavin synthase domain-like"/>
    <property type="match status" value="1"/>
</dbReference>
<dbReference type="InterPro" id="IPR017938">
    <property type="entry name" value="Riboflavin_synthase-like_b-brl"/>
</dbReference>
<accession>A0A8J4PXZ3</accession>
<dbReference type="InterPro" id="IPR039261">
    <property type="entry name" value="FNR_nucleotide-bd"/>
</dbReference>
<dbReference type="GO" id="GO:0016175">
    <property type="term" value="F:superoxide-generating NAD(P)H oxidase activity"/>
    <property type="evidence" value="ECO:0007669"/>
    <property type="project" value="TreeGrafter"/>
</dbReference>
<evidence type="ECO:0000256" key="9">
    <source>
        <dbReference type="SAM" id="Phobius"/>
    </source>
</evidence>
<dbReference type="Pfam" id="PF08030">
    <property type="entry name" value="NAD_binding_6"/>
    <property type="match status" value="1"/>
</dbReference>
<evidence type="ECO:0000256" key="1">
    <source>
        <dbReference type="ARBA" id="ARBA00004141"/>
    </source>
</evidence>
<dbReference type="InterPro" id="IPR013130">
    <property type="entry name" value="Fe3_Rdtase_TM_dom"/>
</dbReference>
<dbReference type="Pfam" id="PF08022">
    <property type="entry name" value="FAD_binding_8"/>
    <property type="match status" value="1"/>
</dbReference>
<keyword evidence="6" id="KW-0560">Oxidoreductase</keyword>